<dbReference type="AlphaFoldDB" id="A0A412PAS7"/>
<keyword evidence="4 10" id="KW-0328">Glycosyltransferase</keyword>
<dbReference type="Gene3D" id="2.60.120.260">
    <property type="entry name" value="Galactose-binding domain-like"/>
    <property type="match status" value="1"/>
</dbReference>
<dbReference type="GO" id="GO:0004169">
    <property type="term" value="F:dolichyl-phosphate-mannose-protein mannosyltransferase activity"/>
    <property type="evidence" value="ECO:0007669"/>
    <property type="project" value="UniProtKB-UniRule"/>
</dbReference>
<feature type="transmembrane region" description="Helical" evidence="10">
    <location>
        <begin position="12"/>
        <end position="32"/>
    </location>
</feature>
<protein>
    <recommendedName>
        <fullName evidence="9 10">Polyprenol-phosphate-mannose--protein mannosyltransferase</fullName>
        <ecNumber evidence="10">2.4.1.-</ecNumber>
    </recommendedName>
</protein>
<evidence type="ECO:0000256" key="2">
    <source>
        <dbReference type="ARBA" id="ARBA00004922"/>
    </source>
</evidence>
<comment type="pathway">
    <text evidence="2 10">Protein modification; protein glycosylation.</text>
</comment>
<sequence>MQKLSLLFFSNSEFLTLLCLTLLILGIGYFLYHLEFFKADKHRYLLSLTLLTIIYAVISFWQLGSTTFPTTTWQPVVEKQEIVFNFGKIKKFDAIYTIYGEGDNNSNPQSYQIGTQDIHLFGSNDLQQWQEIMVLKQGNIYTYTIQEGYWEYQYIKLVTTNKNNSLTEIGFRDLAYSNFLPVTILQDEYKNTKYPAKMLIDEQDKLVLSPTYYNQAYFDEIYHVRNAWEIANKQYMYASVHPLLGTNIIALSIHLFGMHPFAWRLPGAIASVLMLPVLYGILKHLLKRDYLSLIGSFLLAADFMHITTARIATLEPFSILFILCSFYWMLKYCRSNFYTLPMWKGILYLFLSGIFMGLSIATKWTGCYAAIGLAIMLFTNWIQRFLEYKKDKETHQQFFKILLTTMLACILFFIIIPIVIYCISYIPDKIFRNEPWTIANVWKQAQQMYHYHVNLNATHPYQSTWFQWILDLRPMWYYVGIKGNVFHTISCFSNPLLTWIGLPAILFTTYRALCKKDIVGWYIVVGYFSSLLPWIIYVQRIVFAYHFYPTSLFTIIAIVYCINLLNNRKMSIVVSAYLAAYLALFILFLPVITGFGTSQQFARFLAWLPGWYFG</sequence>
<comment type="subcellular location">
    <subcellularLocation>
        <location evidence="10">Cell membrane</location>
    </subcellularLocation>
    <subcellularLocation>
        <location evidence="1">Endomembrane system</location>
        <topology evidence="1">Multi-pass membrane protein</topology>
    </subcellularLocation>
</comment>
<feature type="transmembrane region" description="Helical" evidence="10">
    <location>
        <begin position="368"/>
        <end position="386"/>
    </location>
</feature>
<evidence type="ECO:0000256" key="6">
    <source>
        <dbReference type="ARBA" id="ARBA00022692"/>
    </source>
</evidence>
<feature type="transmembrane region" description="Helical" evidence="10">
    <location>
        <begin position="485"/>
        <end position="507"/>
    </location>
</feature>
<feature type="transmembrane region" description="Helical" evidence="10">
    <location>
        <begin position="289"/>
        <end position="306"/>
    </location>
</feature>
<feature type="transmembrane region" description="Helical" evidence="10">
    <location>
        <begin position="261"/>
        <end position="282"/>
    </location>
</feature>
<evidence type="ECO:0000313" key="13">
    <source>
        <dbReference type="EMBL" id="RGT53714.1"/>
    </source>
</evidence>
<dbReference type="PANTHER" id="PTHR10050">
    <property type="entry name" value="DOLICHYL-PHOSPHATE-MANNOSE--PROTEIN MANNOSYLTRANSFERASE"/>
    <property type="match status" value="1"/>
</dbReference>
<evidence type="ECO:0000256" key="7">
    <source>
        <dbReference type="ARBA" id="ARBA00022989"/>
    </source>
</evidence>
<feature type="transmembrane region" description="Helical" evidence="10">
    <location>
        <begin position="235"/>
        <end position="255"/>
    </location>
</feature>
<keyword evidence="7 10" id="KW-1133">Transmembrane helix</keyword>
<dbReference type="EMBL" id="QRWX01000005">
    <property type="protein sequence ID" value="RGT53714.1"/>
    <property type="molecule type" value="Genomic_DNA"/>
</dbReference>
<dbReference type="UniPathway" id="UPA00378"/>
<comment type="similarity">
    <text evidence="3 10">Belongs to the glycosyltransferase 39 family.</text>
</comment>
<accession>A0A412PAS7</accession>
<evidence type="ECO:0000256" key="5">
    <source>
        <dbReference type="ARBA" id="ARBA00022679"/>
    </source>
</evidence>
<feature type="domain" description="Protein O-mannosyl-transferase C-terminal four TM" evidence="12">
    <location>
        <begin position="439"/>
        <end position="611"/>
    </location>
</feature>
<dbReference type="PANTHER" id="PTHR10050:SF46">
    <property type="entry name" value="PROTEIN O-MANNOSYL-TRANSFERASE 2"/>
    <property type="match status" value="1"/>
</dbReference>
<dbReference type="Pfam" id="PF16192">
    <property type="entry name" value="PMT_4TMC"/>
    <property type="match status" value="1"/>
</dbReference>
<name>A0A412PAS7_9FIRM</name>
<evidence type="ECO:0000313" key="14">
    <source>
        <dbReference type="Proteomes" id="UP000284731"/>
    </source>
</evidence>
<feature type="transmembrane region" description="Helical" evidence="10">
    <location>
        <begin position="342"/>
        <end position="362"/>
    </location>
</feature>
<keyword evidence="6 10" id="KW-0812">Transmembrane</keyword>
<feature type="transmembrane region" description="Helical" evidence="10">
    <location>
        <begin position="398"/>
        <end position="426"/>
    </location>
</feature>
<dbReference type="EC" id="2.4.1.-" evidence="10"/>
<comment type="function">
    <text evidence="10">Protein O-mannosyltransferase that catalyzes the transfer of a single mannose residue from a polyprenol phospho-mannosyl lipidic donor to the hydroxyl group of selected serine and threonine residues in acceptor proteins.</text>
</comment>
<dbReference type="InterPro" id="IPR032421">
    <property type="entry name" value="PMT_4TMC"/>
</dbReference>
<organism evidence="13 14">
    <name type="scientific">Solobacterium moorei</name>
    <dbReference type="NCBI Taxonomy" id="102148"/>
    <lineage>
        <taxon>Bacteria</taxon>
        <taxon>Bacillati</taxon>
        <taxon>Bacillota</taxon>
        <taxon>Erysipelotrichia</taxon>
        <taxon>Erysipelotrichales</taxon>
        <taxon>Erysipelotrichaceae</taxon>
        <taxon>Solobacterium</taxon>
    </lineage>
</organism>
<evidence type="ECO:0000256" key="3">
    <source>
        <dbReference type="ARBA" id="ARBA00007222"/>
    </source>
</evidence>
<dbReference type="Pfam" id="PF02366">
    <property type="entry name" value="PMT"/>
    <property type="match status" value="1"/>
</dbReference>
<dbReference type="GO" id="GO:0012505">
    <property type="term" value="C:endomembrane system"/>
    <property type="evidence" value="ECO:0007669"/>
    <property type="project" value="UniProtKB-SubCell"/>
</dbReference>
<feature type="transmembrane region" description="Helical" evidence="10">
    <location>
        <begin position="572"/>
        <end position="595"/>
    </location>
</feature>
<feature type="domain" description="ArnT-like N-terminal" evidence="11">
    <location>
        <begin position="260"/>
        <end position="422"/>
    </location>
</feature>
<dbReference type="RefSeq" id="WP_118765373.1">
    <property type="nucleotide sequence ID" value="NZ_CABJCF010000005.1"/>
</dbReference>
<evidence type="ECO:0000256" key="9">
    <source>
        <dbReference type="ARBA" id="ARBA00093617"/>
    </source>
</evidence>
<gene>
    <name evidence="13" type="ORF">DWX20_09770</name>
</gene>
<evidence type="ECO:0000259" key="12">
    <source>
        <dbReference type="Pfam" id="PF16192"/>
    </source>
</evidence>
<evidence type="ECO:0000256" key="1">
    <source>
        <dbReference type="ARBA" id="ARBA00004127"/>
    </source>
</evidence>
<evidence type="ECO:0000259" key="11">
    <source>
        <dbReference type="Pfam" id="PF02366"/>
    </source>
</evidence>
<keyword evidence="8 10" id="KW-0472">Membrane</keyword>
<dbReference type="InterPro" id="IPR027005">
    <property type="entry name" value="PMT-like"/>
</dbReference>
<keyword evidence="10" id="KW-1003">Cell membrane</keyword>
<reference evidence="13 14" key="1">
    <citation type="submission" date="2018-08" db="EMBL/GenBank/DDBJ databases">
        <title>A genome reference for cultivated species of the human gut microbiota.</title>
        <authorList>
            <person name="Zou Y."/>
            <person name="Xue W."/>
            <person name="Luo G."/>
        </authorList>
    </citation>
    <scope>NUCLEOTIDE SEQUENCE [LARGE SCALE GENOMIC DNA]</scope>
    <source>
        <strain evidence="13 14">AF18-46</strain>
    </source>
</reference>
<feature type="transmembrane region" description="Helical" evidence="10">
    <location>
        <begin position="519"/>
        <end position="537"/>
    </location>
</feature>
<evidence type="ECO:0000256" key="8">
    <source>
        <dbReference type="ARBA" id="ARBA00023136"/>
    </source>
</evidence>
<comment type="caution">
    <text evidence="13">The sequence shown here is derived from an EMBL/GenBank/DDBJ whole genome shotgun (WGS) entry which is preliminary data.</text>
</comment>
<feature type="transmembrane region" description="Helical" evidence="10">
    <location>
        <begin position="312"/>
        <end position="330"/>
    </location>
</feature>
<dbReference type="InterPro" id="IPR003342">
    <property type="entry name" value="ArnT-like_N"/>
</dbReference>
<keyword evidence="5 10" id="KW-0808">Transferase</keyword>
<dbReference type="Proteomes" id="UP000284731">
    <property type="component" value="Unassembled WGS sequence"/>
</dbReference>
<dbReference type="GO" id="GO:0005886">
    <property type="term" value="C:plasma membrane"/>
    <property type="evidence" value="ECO:0007669"/>
    <property type="project" value="UniProtKB-SubCell"/>
</dbReference>
<evidence type="ECO:0000256" key="4">
    <source>
        <dbReference type="ARBA" id="ARBA00022676"/>
    </source>
</evidence>
<feature type="transmembrane region" description="Helical" evidence="10">
    <location>
        <begin position="543"/>
        <end position="565"/>
    </location>
</feature>
<proteinExistence type="inferred from homology"/>
<feature type="transmembrane region" description="Helical" evidence="10">
    <location>
        <begin position="44"/>
        <end position="63"/>
    </location>
</feature>
<evidence type="ECO:0000256" key="10">
    <source>
        <dbReference type="RuleBase" id="RU367007"/>
    </source>
</evidence>